<sequence>LFEVLKSATITALEGVPIVMVHSETTTSIKPTNSDIFPMEKLFLKLNTGSKIDEHFRQQEAIKEGFLLAAFDLYLR</sequence>
<evidence type="ECO:0000313" key="2">
    <source>
        <dbReference type="Proteomes" id="UP000237105"/>
    </source>
</evidence>
<dbReference type="Proteomes" id="UP000237105">
    <property type="component" value="Unassembled WGS sequence"/>
</dbReference>
<evidence type="ECO:0000313" key="1">
    <source>
        <dbReference type="EMBL" id="PON33295.1"/>
    </source>
</evidence>
<keyword evidence="2" id="KW-1185">Reference proteome</keyword>
<dbReference type="EMBL" id="JXTB01000740">
    <property type="protein sequence ID" value="PON33295.1"/>
    <property type="molecule type" value="Genomic_DNA"/>
</dbReference>
<accession>A0A2P5A9S7</accession>
<proteinExistence type="predicted"/>
<comment type="caution">
    <text evidence="1">The sequence shown here is derived from an EMBL/GenBank/DDBJ whole genome shotgun (WGS) entry which is preliminary data.</text>
</comment>
<dbReference type="AlphaFoldDB" id="A0A2P5A9S7"/>
<feature type="non-terminal residue" evidence="1">
    <location>
        <position position="1"/>
    </location>
</feature>
<organism evidence="1 2">
    <name type="scientific">Parasponia andersonii</name>
    <name type="common">Sponia andersonii</name>
    <dbReference type="NCBI Taxonomy" id="3476"/>
    <lineage>
        <taxon>Eukaryota</taxon>
        <taxon>Viridiplantae</taxon>
        <taxon>Streptophyta</taxon>
        <taxon>Embryophyta</taxon>
        <taxon>Tracheophyta</taxon>
        <taxon>Spermatophyta</taxon>
        <taxon>Magnoliopsida</taxon>
        <taxon>eudicotyledons</taxon>
        <taxon>Gunneridae</taxon>
        <taxon>Pentapetalae</taxon>
        <taxon>rosids</taxon>
        <taxon>fabids</taxon>
        <taxon>Rosales</taxon>
        <taxon>Cannabaceae</taxon>
        <taxon>Parasponia</taxon>
    </lineage>
</organism>
<reference evidence="2" key="1">
    <citation type="submission" date="2016-06" db="EMBL/GenBank/DDBJ databases">
        <title>Parallel loss of symbiosis genes in relatives of nitrogen-fixing non-legume Parasponia.</title>
        <authorList>
            <person name="Van Velzen R."/>
            <person name="Holmer R."/>
            <person name="Bu F."/>
            <person name="Rutten L."/>
            <person name="Van Zeijl A."/>
            <person name="Liu W."/>
            <person name="Santuari L."/>
            <person name="Cao Q."/>
            <person name="Sharma T."/>
            <person name="Shen D."/>
            <person name="Roswanjaya Y."/>
            <person name="Wardhani T."/>
            <person name="Kalhor M.S."/>
            <person name="Jansen J."/>
            <person name="Van den Hoogen J."/>
            <person name="Gungor B."/>
            <person name="Hartog M."/>
            <person name="Hontelez J."/>
            <person name="Verver J."/>
            <person name="Yang W.-C."/>
            <person name="Schijlen E."/>
            <person name="Repin R."/>
            <person name="Schilthuizen M."/>
            <person name="Schranz E."/>
            <person name="Heidstra R."/>
            <person name="Miyata K."/>
            <person name="Fedorova E."/>
            <person name="Kohlen W."/>
            <person name="Bisseling T."/>
            <person name="Smit S."/>
            <person name="Geurts R."/>
        </authorList>
    </citation>
    <scope>NUCLEOTIDE SEQUENCE [LARGE SCALE GENOMIC DNA]</scope>
    <source>
        <strain evidence="2">cv. WU1-14</strain>
    </source>
</reference>
<name>A0A2P5A9S7_PARAD</name>
<gene>
    <name evidence="1" type="ORF">PanWU01x14_354140</name>
</gene>
<protein>
    <submittedName>
        <fullName evidence="1">Uncharacterized protein</fullName>
    </submittedName>
</protein>